<name>A0A420PI17_FUSOX</name>
<comment type="caution">
    <text evidence="2">The sequence shown here is derived from an EMBL/GenBank/DDBJ whole genome shotgun (WGS) entry which is preliminary data.</text>
</comment>
<dbReference type="VEuPathDB" id="FungiDB:FOC4_g10002106"/>
<evidence type="ECO:0000313" key="3">
    <source>
        <dbReference type="Proteomes" id="UP000285860"/>
    </source>
</evidence>
<dbReference type="VEuPathDB" id="FungiDB:FOMG_14074"/>
<dbReference type="VEuPathDB" id="FungiDB:FOIG_15780"/>
<dbReference type="SUPFAM" id="SSF81901">
    <property type="entry name" value="HCP-like"/>
    <property type="match status" value="2"/>
</dbReference>
<feature type="domain" description="CHAT" evidence="1">
    <location>
        <begin position="1236"/>
        <end position="1495"/>
    </location>
</feature>
<dbReference type="VEuPathDB" id="FungiDB:FOXG_11838"/>
<dbReference type="PANTHER" id="PTHR19959:SF119">
    <property type="entry name" value="FUNGAL LIPASE-LIKE DOMAIN-CONTAINING PROTEIN"/>
    <property type="match status" value="1"/>
</dbReference>
<sequence>MNSRSWEMEKLQEQIQIVLEHIEVTTHGHPLWAQYMSYLSYLKYLLYHHTADPLVLDDSISTGIEAIRATNKDDPSRGGRLSEQASRLECRYSVAGATVDLEDATRLTREALQLIPPDHPGRATALINHGSILIKVGSLADLEEAAIVTEEATGITEDREILHEARKNLDSIFYAKYCLSGEVTDLEQSIQFACSAISLLSSDTKQQAMYLGNLFTRQREFYLETKTSDALDEAVRTANQALNLTSEDDPQYAVSLTNFGTALFNRWELYGERVDLEDSIKIVRSAIALLEDGDPLKAIDLRNLTDRLGQKFFITRAVEDIRECVKVAIQALDATPMGHPEKVPFYSNVALRLAILYKETRDLIQLKEAIEAATQALSLTKETDSWWGQLVNNLAYLLSERYSREGLMSDLQEAVRLAERCIEMTSKDHESHSERLMSLADCLRERYNIFGVAADIHKAVALGREALAGLPHGHADCNRFQSYLGLWLGEMFLETGLQSDLEEGIQLARQAYDGSLLDQQSDSNYSTSLSKLLFLRRGTGTDSIDEAIQITKRAIAAVPEGDPNHQVRLMNLASYLGTRYWERGKSSDLDEAIRFAKDALDLTERSTSEYFEALNNISTLLGMRYSDSGSSLDLTEAIQLMSGALEVIGTSNLLRPKLLNNMANRMRDQYSTTRDLTTLEDAIRLAREASETEFERDKSRALRTLGTLLGDRFLAQGGISDINNSIEILERAIADTPTNHPDRSGLLSNLGIRLGDRYTRTREIKDLDESIQYTREAVSQTPRGHVEFAGRSSNLAARLGDRYTRIGRLVDLHDAISIGRDLLTSDSLDITGTNRSAILNNLGIRLNEEYARTGLLEVLDEAIRYATEAVDALPPGHLDLAGRLKNLGTLLNERYIKTAEDADYINCMDIGKRAIQAAPLRHPLHSACLSNMGGLFFIKFRQTGGLADLEESIQTLREAVDSCPKDHPDHAERLVRLGDGLAEKYVILKDLAVLDESISCVRSAASQVNAPLIIRMRASRQLLRNLLVRSQWKEAFKAAEEALNLIPELVLRSLDNSDKQYFLGQVAGLACEAASTAIRGGNSPMTALGLLEKGRGILATTIEDMRTDIEDLHSNNPELANRFVKCKEEFYSITNRAKNVPDSTLASHQYECERRFDDVVKEIRSLSGFEDFLLEPSASKIRAVALQGPIVVINISMFDCGAIVMNSRGECAMSLPRLTKNDLERRVQSGNLDSLETLEWLWDVIANPILDHLGLTNTPTDQNWTHIWWIPTGALCKFPLHAAGYHLRNTGETAMDRAISSYSSSVKALILSHRAPIKQPTDPKALLVALENTTGCASLPFARQEVDSIRGICSSMNLTTIEPKKKRKADIQPYLQGCSIFHFAGHGHTDESNPSLSHLLLEEGQHNPLTVGELLEMNLRESSPFLAYLSACGTGRYEDEKFADESLHLIGACQVAGFRHVIGTLWEVQDRLCMDVARGIYESIRDKGMVDASVSHGLHYSIRRLRDIWLKNRSRSKLEARNIHVKSPCYGLVKETGLVTREKQQMPRDIIMVEDEGEGELHWVPYVHFGV</sequence>
<reference evidence="2 3" key="1">
    <citation type="journal article" date="2018" name="Sci. Rep.">
        <title>Characterisation of pathogen-specific regions and novel effector candidates in Fusarium oxysporum f. sp. cepae.</title>
        <authorList>
            <person name="Armitage A.D."/>
            <person name="Taylor A."/>
            <person name="Sobczyk M.K."/>
            <person name="Baxter L."/>
            <person name="Greenfield B.P."/>
            <person name="Bates H.J."/>
            <person name="Wilson F."/>
            <person name="Jackson A.C."/>
            <person name="Ott S."/>
            <person name="Harrison R.J."/>
            <person name="Clarkson J.P."/>
        </authorList>
    </citation>
    <scope>NUCLEOTIDE SEQUENCE [LARGE SCALE GENOMIC DNA]</scope>
    <source>
        <strain evidence="2 3">Fo_A28</strain>
    </source>
</reference>
<dbReference type="Gene3D" id="1.20.120.660">
    <property type="entry name" value="IL-4 antagonist (De novo design) like domain"/>
    <property type="match status" value="1"/>
</dbReference>
<dbReference type="VEuPathDB" id="FungiDB:FOXG_21871"/>
<dbReference type="Pfam" id="PF12770">
    <property type="entry name" value="CHAT"/>
    <property type="match status" value="1"/>
</dbReference>
<dbReference type="VEuPathDB" id="FungiDB:FOC1_g10012208"/>
<evidence type="ECO:0000313" key="2">
    <source>
        <dbReference type="EMBL" id="RKK92168.1"/>
    </source>
</evidence>
<dbReference type="VEuPathDB" id="FungiDB:FOZG_12190"/>
<gene>
    <name evidence="2" type="ORF">BFJ68_g15992</name>
</gene>
<proteinExistence type="predicted"/>
<dbReference type="Gene3D" id="1.25.40.10">
    <property type="entry name" value="Tetratricopeptide repeat domain"/>
    <property type="match status" value="4"/>
</dbReference>
<dbReference type="PANTHER" id="PTHR19959">
    <property type="entry name" value="KINESIN LIGHT CHAIN"/>
    <property type="match status" value="1"/>
</dbReference>
<dbReference type="EMBL" id="MRCY01000200">
    <property type="protein sequence ID" value="RKK92168.1"/>
    <property type="molecule type" value="Genomic_DNA"/>
</dbReference>
<protein>
    <recommendedName>
        <fullName evidence="1">CHAT domain-containing protein</fullName>
    </recommendedName>
</protein>
<accession>A0A420PI17</accession>
<dbReference type="InterPro" id="IPR011990">
    <property type="entry name" value="TPR-like_helical_dom_sf"/>
</dbReference>
<dbReference type="SUPFAM" id="SSF48452">
    <property type="entry name" value="TPR-like"/>
    <property type="match status" value="1"/>
</dbReference>
<dbReference type="VEuPathDB" id="FungiDB:FOMG_11650"/>
<dbReference type="InterPro" id="IPR024983">
    <property type="entry name" value="CHAT_dom"/>
</dbReference>
<dbReference type="Proteomes" id="UP000285860">
    <property type="component" value="Unassembled WGS sequence"/>
</dbReference>
<evidence type="ECO:0000259" key="1">
    <source>
        <dbReference type="Pfam" id="PF12770"/>
    </source>
</evidence>
<dbReference type="VEuPathDB" id="FungiDB:HZS61_007267"/>
<organism evidence="2 3">
    <name type="scientific">Fusarium oxysporum</name>
    <name type="common">Fusarium vascular wilt</name>
    <dbReference type="NCBI Taxonomy" id="5507"/>
    <lineage>
        <taxon>Eukaryota</taxon>
        <taxon>Fungi</taxon>
        <taxon>Dikarya</taxon>
        <taxon>Ascomycota</taxon>
        <taxon>Pezizomycotina</taxon>
        <taxon>Sordariomycetes</taxon>
        <taxon>Hypocreomycetidae</taxon>
        <taxon>Hypocreales</taxon>
        <taxon>Nectriaceae</taxon>
        <taxon>Fusarium</taxon>
        <taxon>Fusarium oxysporum species complex</taxon>
    </lineage>
</organism>